<dbReference type="EMBL" id="FNGL01000031">
    <property type="protein sequence ID" value="SDL41941.1"/>
    <property type="molecule type" value="Genomic_DNA"/>
</dbReference>
<protein>
    <submittedName>
        <fullName evidence="3">CRISPR type III-A/MTUBE-associated RAMP protein Csm5</fullName>
    </submittedName>
</protein>
<organism evidence="3 4">
    <name type="scientific">Clostridium cochlearium</name>
    <dbReference type="NCBI Taxonomy" id="1494"/>
    <lineage>
        <taxon>Bacteria</taxon>
        <taxon>Bacillati</taxon>
        <taxon>Bacillota</taxon>
        <taxon>Clostridia</taxon>
        <taxon>Eubacteriales</taxon>
        <taxon>Clostridiaceae</taxon>
        <taxon>Clostridium</taxon>
    </lineage>
</organism>
<evidence type="ECO:0000256" key="1">
    <source>
        <dbReference type="ARBA" id="ARBA00023118"/>
    </source>
</evidence>
<dbReference type="InterPro" id="IPR052216">
    <property type="entry name" value="CRISPR_Csm3_endoribonuclease"/>
</dbReference>
<name>A0ABY0QP31_CLOCO</name>
<sequence length="277" mass="31888">MSTFYEFVPFINYEPYKNRGDKSGKIDLKITALTPIHVSSGSFDTIDNKKIYKSFVKSNNKVLIPGTSLKGCIRNICEAISHSCLEKLAKNIDISKVKDKKEKSRWEKCIICDMFGTMGQKSKIQFSDFKEEKVNLEIISLPQAYSPNPKKEKYFNERGNYKGYKFYRHGINGIQIKGDIPYEFVMDKSTFIGDIVYRNLSEEQLELLCFSLGLNGDIQPKIGYGKDFLYGSIKIETKDKKYIEKANNYKNIKDENIKSNIDKLTEILSYENAVTQV</sequence>
<dbReference type="PANTHER" id="PTHR35579:SF3">
    <property type="entry name" value="CRISPR SYSTEM CMS ENDORIBONUCLEASE CSM3"/>
    <property type="match status" value="1"/>
</dbReference>
<evidence type="ECO:0000313" key="4">
    <source>
        <dbReference type="Proteomes" id="UP000198811"/>
    </source>
</evidence>
<comment type="caution">
    <text evidence="3">The sequence shown here is derived from an EMBL/GenBank/DDBJ whole genome shotgun (WGS) entry which is preliminary data.</text>
</comment>
<dbReference type="RefSeq" id="WP_089867910.1">
    <property type="nucleotide sequence ID" value="NZ_FNGL01000031.1"/>
</dbReference>
<keyword evidence="4" id="KW-1185">Reference proteome</keyword>
<evidence type="ECO:0000313" key="3">
    <source>
        <dbReference type="EMBL" id="SDL41941.1"/>
    </source>
</evidence>
<dbReference type="InterPro" id="IPR005537">
    <property type="entry name" value="RAMP_III_fam"/>
</dbReference>
<dbReference type="Proteomes" id="UP000198811">
    <property type="component" value="Unassembled WGS sequence"/>
</dbReference>
<keyword evidence="1" id="KW-0051">Antiviral defense</keyword>
<gene>
    <name evidence="3" type="ORF">SAMN05216497_13117</name>
</gene>
<proteinExistence type="predicted"/>
<evidence type="ECO:0000259" key="2">
    <source>
        <dbReference type="Pfam" id="PF03787"/>
    </source>
</evidence>
<dbReference type="PANTHER" id="PTHR35579">
    <property type="entry name" value="CRISPR SYSTEM CMS ENDORIBONUCLEASE CSM3"/>
    <property type="match status" value="1"/>
</dbReference>
<reference evidence="3 4" key="1">
    <citation type="submission" date="2016-10" db="EMBL/GenBank/DDBJ databases">
        <authorList>
            <person name="Varghese N."/>
            <person name="Submissions S."/>
        </authorList>
    </citation>
    <scope>NUCLEOTIDE SEQUENCE [LARGE SCALE GENOMIC DNA]</scope>
    <source>
        <strain evidence="3 4">NLAE-zl-C224</strain>
    </source>
</reference>
<feature type="domain" description="CRISPR type III-associated protein" evidence="2">
    <location>
        <begin position="29"/>
        <end position="213"/>
    </location>
</feature>
<accession>A0ABY0QP31</accession>
<dbReference type="Pfam" id="PF03787">
    <property type="entry name" value="RAMPs"/>
    <property type="match status" value="1"/>
</dbReference>
<dbReference type="CDD" id="cd09726">
    <property type="entry name" value="RAMP_I_III"/>
    <property type="match status" value="1"/>
</dbReference>